<keyword evidence="3" id="KW-1185">Reference proteome</keyword>
<feature type="compositionally biased region" description="Polar residues" evidence="1">
    <location>
        <begin position="1"/>
        <end position="17"/>
    </location>
</feature>
<sequence>MSISNIQTDDPLPSNSPIHPRQHLATLQSHQHIITALAQLGELYTAYLFDSIKESEY</sequence>
<dbReference type="HOGENOM" id="CLU_2996951_0_0_1"/>
<dbReference type="VEuPathDB" id="FungiDB:MELLADRAFT_56630"/>
<name>F4RSL5_MELLP</name>
<proteinExistence type="predicted"/>
<accession>F4RSL5</accession>
<evidence type="ECO:0000313" key="3">
    <source>
        <dbReference type="Proteomes" id="UP000001072"/>
    </source>
</evidence>
<evidence type="ECO:0000313" key="2">
    <source>
        <dbReference type="EMBL" id="EGG04671.1"/>
    </source>
</evidence>
<feature type="region of interest" description="Disordered" evidence="1">
    <location>
        <begin position="1"/>
        <end position="21"/>
    </location>
</feature>
<reference evidence="3" key="1">
    <citation type="journal article" date="2011" name="Proc. Natl. Acad. Sci. U.S.A.">
        <title>Obligate biotrophy features unraveled by the genomic analysis of rust fungi.</title>
        <authorList>
            <person name="Duplessis S."/>
            <person name="Cuomo C.A."/>
            <person name="Lin Y.-C."/>
            <person name="Aerts A."/>
            <person name="Tisserant E."/>
            <person name="Veneault-Fourrey C."/>
            <person name="Joly D.L."/>
            <person name="Hacquard S."/>
            <person name="Amselem J."/>
            <person name="Cantarel B.L."/>
            <person name="Chiu R."/>
            <person name="Coutinho P.M."/>
            <person name="Feau N."/>
            <person name="Field M."/>
            <person name="Frey P."/>
            <person name="Gelhaye E."/>
            <person name="Goldberg J."/>
            <person name="Grabherr M.G."/>
            <person name="Kodira C.D."/>
            <person name="Kohler A."/>
            <person name="Kuees U."/>
            <person name="Lindquist E.A."/>
            <person name="Lucas S.M."/>
            <person name="Mago R."/>
            <person name="Mauceli E."/>
            <person name="Morin E."/>
            <person name="Murat C."/>
            <person name="Pangilinan J.L."/>
            <person name="Park R."/>
            <person name="Pearson M."/>
            <person name="Quesneville H."/>
            <person name="Rouhier N."/>
            <person name="Sakthikumar S."/>
            <person name="Salamov A.A."/>
            <person name="Schmutz J."/>
            <person name="Selles B."/>
            <person name="Shapiro H."/>
            <person name="Tanguay P."/>
            <person name="Tuskan G.A."/>
            <person name="Henrissat B."/>
            <person name="Van de Peer Y."/>
            <person name="Rouze P."/>
            <person name="Ellis J.G."/>
            <person name="Dodds P.N."/>
            <person name="Schein J.E."/>
            <person name="Zhong S."/>
            <person name="Hamelin R.C."/>
            <person name="Grigoriev I.V."/>
            <person name="Szabo L.J."/>
            <person name="Martin F."/>
        </authorList>
    </citation>
    <scope>NUCLEOTIDE SEQUENCE [LARGE SCALE GENOMIC DNA]</scope>
    <source>
        <strain evidence="3">98AG31 / pathotype 3-4-7</strain>
    </source>
</reference>
<dbReference type="AlphaFoldDB" id="F4RSL5"/>
<dbReference type="InParanoid" id="F4RSL5"/>
<gene>
    <name evidence="2" type="ORF">MELLADRAFT_56630</name>
</gene>
<dbReference type="GeneID" id="18929052"/>
<dbReference type="EMBL" id="GL883117">
    <property type="protein sequence ID" value="EGG04671.1"/>
    <property type="molecule type" value="Genomic_DNA"/>
</dbReference>
<organism evidence="3">
    <name type="scientific">Melampsora larici-populina (strain 98AG31 / pathotype 3-4-7)</name>
    <name type="common">Poplar leaf rust fungus</name>
    <dbReference type="NCBI Taxonomy" id="747676"/>
    <lineage>
        <taxon>Eukaryota</taxon>
        <taxon>Fungi</taxon>
        <taxon>Dikarya</taxon>
        <taxon>Basidiomycota</taxon>
        <taxon>Pucciniomycotina</taxon>
        <taxon>Pucciniomycetes</taxon>
        <taxon>Pucciniales</taxon>
        <taxon>Melampsoraceae</taxon>
        <taxon>Melampsora</taxon>
    </lineage>
</organism>
<protein>
    <submittedName>
        <fullName evidence="2">Uncharacterized protein</fullName>
    </submittedName>
</protein>
<dbReference type="Proteomes" id="UP000001072">
    <property type="component" value="Unassembled WGS sequence"/>
</dbReference>
<evidence type="ECO:0000256" key="1">
    <source>
        <dbReference type="SAM" id="MobiDB-lite"/>
    </source>
</evidence>
<dbReference type="RefSeq" id="XP_007412110.1">
    <property type="nucleotide sequence ID" value="XM_007412048.1"/>
</dbReference>
<dbReference type="KEGG" id="mlr:MELLADRAFT_56630"/>